<gene>
    <name evidence="3" type="ORF">O6P43_002005</name>
</gene>
<dbReference type="Proteomes" id="UP001163823">
    <property type="component" value="Chromosome 2"/>
</dbReference>
<dbReference type="EMBL" id="JARAOO010000002">
    <property type="protein sequence ID" value="KAJ7978485.1"/>
    <property type="molecule type" value="Genomic_DNA"/>
</dbReference>
<proteinExistence type="predicted"/>
<dbReference type="AlphaFoldDB" id="A0AAD7QC07"/>
<dbReference type="InterPro" id="IPR056924">
    <property type="entry name" value="SH3_Tf2-1"/>
</dbReference>
<evidence type="ECO:0000256" key="1">
    <source>
        <dbReference type="SAM" id="MobiDB-lite"/>
    </source>
</evidence>
<dbReference type="Pfam" id="PF24626">
    <property type="entry name" value="SH3_Tf2-1"/>
    <property type="match status" value="1"/>
</dbReference>
<organism evidence="3 4">
    <name type="scientific">Quillaja saponaria</name>
    <name type="common">Soap bark tree</name>
    <dbReference type="NCBI Taxonomy" id="32244"/>
    <lineage>
        <taxon>Eukaryota</taxon>
        <taxon>Viridiplantae</taxon>
        <taxon>Streptophyta</taxon>
        <taxon>Embryophyta</taxon>
        <taxon>Tracheophyta</taxon>
        <taxon>Spermatophyta</taxon>
        <taxon>Magnoliopsida</taxon>
        <taxon>eudicotyledons</taxon>
        <taxon>Gunneridae</taxon>
        <taxon>Pentapetalae</taxon>
        <taxon>rosids</taxon>
        <taxon>fabids</taxon>
        <taxon>Fabales</taxon>
        <taxon>Quillajaceae</taxon>
        <taxon>Quillaja</taxon>
    </lineage>
</organism>
<sequence>MLRRVLRQTRVLLRLLQGSSRSYHTHLMGLILGKSPKAHHFTKDWKQNIDIARAYLEKASKRMKKWADKGRRQLEFQVGDLVLVKLTKEQLKGLRGQDHKLIHKYEGPLPIVSKVGKVAYKIDLPPWMKIHPVIHVSNLKPYHPDPEDPARNQSTRPSSQPQEATKQSSRGDSS</sequence>
<keyword evidence="4" id="KW-1185">Reference proteome</keyword>
<evidence type="ECO:0000313" key="3">
    <source>
        <dbReference type="EMBL" id="KAJ7978485.1"/>
    </source>
</evidence>
<protein>
    <submittedName>
        <fullName evidence="3">Ty3/gypsy retrotransposon protein</fullName>
    </submittedName>
</protein>
<name>A0AAD7QC07_QUISA</name>
<evidence type="ECO:0000259" key="2">
    <source>
        <dbReference type="Pfam" id="PF24626"/>
    </source>
</evidence>
<reference evidence="3" key="1">
    <citation type="journal article" date="2023" name="Science">
        <title>Elucidation of the pathway for biosynthesis of saponin adjuvants from the soapbark tree.</title>
        <authorList>
            <person name="Reed J."/>
            <person name="Orme A."/>
            <person name="El-Demerdash A."/>
            <person name="Owen C."/>
            <person name="Martin L.B.B."/>
            <person name="Misra R.C."/>
            <person name="Kikuchi S."/>
            <person name="Rejzek M."/>
            <person name="Martin A.C."/>
            <person name="Harkess A."/>
            <person name="Leebens-Mack J."/>
            <person name="Louveau T."/>
            <person name="Stephenson M.J."/>
            <person name="Osbourn A."/>
        </authorList>
    </citation>
    <scope>NUCLEOTIDE SEQUENCE</scope>
    <source>
        <strain evidence="3">S10</strain>
    </source>
</reference>
<evidence type="ECO:0000313" key="4">
    <source>
        <dbReference type="Proteomes" id="UP001163823"/>
    </source>
</evidence>
<accession>A0AAD7QC07</accession>
<comment type="caution">
    <text evidence="3">The sequence shown here is derived from an EMBL/GenBank/DDBJ whole genome shotgun (WGS) entry which is preliminary data.</text>
</comment>
<feature type="region of interest" description="Disordered" evidence="1">
    <location>
        <begin position="139"/>
        <end position="174"/>
    </location>
</feature>
<feature type="compositionally biased region" description="Polar residues" evidence="1">
    <location>
        <begin position="151"/>
        <end position="174"/>
    </location>
</feature>
<dbReference type="PANTHER" id="PTHR46148:SF52">
    <property type="entry name" value="OS04G0603800 PROTEIN"/>
    <property type="match status" value="1"/>
</dbReference>
<dbReference type="PANTHER" id="PTHR46148">
    <property type="entry name" value="CHROMO DOMAIN-CONTAINING PROTEIN"/>
    <property type="match status" value="1"/>
</dbReference>
<dbReference type="KEGG" id="qsa:O6P43_002005"/>
<feature type="domain" description="Tf2-1-like SH3-like" evidence="2">
    <location>
        <begin position="79"/>
        <end position="143"/>
    </location>
</feature>